<comment type="caution">
    <text evidence="22">The sequence shown here is derived from an EMBL/GenBank/DDBJ whole genome shotgun (WGS) entry which is preliminary data.</text>
</comment>
<dbReference type="PROSITE" id="PS50853">
    <property type="entry name" value="FN3"/>
    <property type="match status" value="1"/>
</dbReference>
<dbReference type="GO" id="GO:0042593">
    <property type="term" value="P:glucose homeostasis"/>
    <property type="evidence" value="ECO:0007669"/>
    <property type="project" value="TreeGrafter"/>
</dbReference>
<dbReference type="EMBL" id="CAKOFQ010006668">
    <property type="protein sequence ID" value="CAH1957107.1"/>
    <property type="molecule type" value="Genomic_DNA"/>
</dbReference>
<keyword evidence="9 17" id="KW-0067">ATP-binding</keyword>
<dbReference type="PANTHER" id="PTHR24416:SF525">
    <property type="entry name" value="INSULIN-LIKE RECEPTOR"/>
    <property type="match status" value="1"/>
</dbReference>
<reference evidence="22" key="1">
    <citation type="submission" date="2022-03" db="EMBL/GenBank/DDBJ databases">
        <authorList>
            <person name="Sayadi A."/>
        </authorList>
    </citation>
    <scope>NUCLEOTIDE SEQUENCE</scope>
</reference>
<dbReference type="InterPro" id="IPR050122">
    <property type="entry name" value="RTK"/>
</dbReference>
<evidence type="ECO:0000256" key="3">
    <source>
        <dbReference type="ARBA" id="ARBA00022679"/>
    </source>
</evidence>
<keyword evidence="15" id="KW-0325">Glycoprotein</keyword>
<evidence type="ECO:0000256" key="8">
    <source>
        <dbReference type="ARBA" id="ARBA00022777"/>
    </source>
</evidence>
<keyword evidence="6" id="KW-0677">Repeat</keyword>
<keyword evidence="10 19" id="KW-1133">Transmembrane helix</keyword>
<dbReference type="CDD" id="cd00063">
    <property type="entry name" value="FN3"/>
    <property type="match status" value="1"/>
</dbReference>
<keyword evidence="7 17" id="KW-0547">Nucleotide-binding</keyword>
<dbReference type="Gene3D" id="3.30.200.20">
    <property type="entry name" value="Phosphorylase Kinase, domain 1"/>
    <property type="match status" value="1"/>
</dbReference>
<evidence type="ECO:0000256" key="16">
    <source>
        <dbReference type="ARBA" id="ARBA00051243"/>
    </source>
</evidence>
<dbReference type="InterPro" id="IPR017441">
    <property type="entry name" value="Protein_kinase_ATP_BS"/>
</dbReference>
<dbReference type="InterPro" id="IPR000719">
    <property type="entry name" value="Prot_kinase_dom"/>
</dbReference>
<evidence type="ECO:0000313" key="23">
    <source>
        <dbReference type="Proteomes" id="UP001152888"/>
    </source>
</evidence>
<evidence type="ECO:0000256" key="12">
    <source>
        <dbReference type="ARBA" id="ARBA00023137"/>
    </source>
</evidence>
<evidence type="ECO:0000256" key="2">
    <source>
        <dbReference type="ARBA" id="ARBA00022553"/>
    </source>
</evidence>
<evidence type="ECO:0000256" key="5">
    <source>
        <dbReference type="ARBA" id="ARBA00022729"/>
    </source>
</evidence>
<organism evidence="22 23">
    <name type="scientific">Acanthoscelides obtectus</name>
    <name type="common">Bean weevil</name>
    <name type="synonym">Bruchus obtectus</name>
    <dbReference type="NCBI Taxonomy" id="200917"/>
    <lineage>
        <taxon>Eukaryota</taxon>
        <taxon>Metazoa</taxon>
        <taxon>Ecdysozoa</taxon>
        <taxon>Arthropoda</taxon>
        <taxon>Hexapoda</taxon>
        <taxon>Insecta</taxon>
        <taxon>Pterygota</taxon>
        <taxon>Neoptera</taxon>
        <taxon>Endopterygota</taxon>
        <taxon>Coleoptera</taxon>
        <taxon>Polyphaga</taxon>
        <taxon>Cucujiformia</taxon>
        <taxon>Chrysomeloidea</taxon>
        <taxon>Chrysomelidae</taxon>
        <taxon>Bruchinae</taxon>
        <taxon>Bruchini</taxon>
        <taxon>Acanthoscelides</taxon>
    </lineage>
</organism>
<evidence type="ECO:0000256" key="1">
    <source>
        <dbReference type="ARBA" id="ARBA00004479"/>
    </source>
</evidence>
<dbReference type="Gene3D" id="1.10.510.10">
    <property type="entry name" value="Transferase(Phosphotransferase) domain 1"/>
    <property type="match status" value="1"/>
</dbReference>
<dbReference type="GO" id="GO:0005524">
    <property type="term" value="F:ATP binding"/>
    <property type="evidence" value="ECO:0007669"/>
    <property type="project" value="UniProtKB-UniRule"/>
</dbReference>
<evidence type="ECO:0000256" key="19">
    <source>
        <dbReference type="SAM" id="Phobius"/>
    </source>
</evidence>
<dbReference type="GO" id="GO:0043410">
    <property type="term" value="P:positive regulation of MAPK cascade"/>
    <property type="evidence" value="ECO:0007669"/>
    <property type="project" value="TreeGrafter"/>
</dbReference>
<dbReference type="PROSITE" id="PS00239">
    <property type="entry name" value="RECEPTOR_TYR_KIN_II"/>
    <property type="match status" value="1"/>
</dbReference>
<keyword evidence="11 19" id="KW-0472">Membrane</keyword>
<dbReference type="PROSITE" id="PS00109">
    <property type="entry name" value="PROTEIN_KINASE_TYR"/>
    <property type="match status" value="1"/>
</dbReference>
<evidence type="ECO:0000256" key="6">
    <source>
        <dbReference type="ARBA" id="ARBA00022737"/>
    </source>
</evidence>
<dbReference type="SUPFAM" id="SSF56112">
    <property type="entry name" value="Protein kinase-like (PK-like)"/>
    <property type="match status" value="1"/>
</dbReference>
<sequence>RCSTDDTHQETEIKYFKTKSHNPDEPSSFKAEGIADDIINLSWIRPMHFNGKLLHYVLNYNEEPDMFTVGFRNYCEHPRVDDLAGVDFDSTYFADTDYKPPNTQMVAKANDSDDEDNCTCAETPPMKSPSKNTFTRLSFDNFAIQFKDRRYDNCSVSNTTEECEQIYYQTDRFLVSKRDGTDRRKYPTIYIEPNVTSYNLTNLKRFTMYAFYLSACNEPKEDNKCSSIMHSFARTQKKVEADDIKNVEAIVDQKNVDVFWSEPTYPNGLIVAYRVKYENKDLLGPTEDCIPKDAYFNESHKILSNLSPGNYKLTVLAESVAGYGRPSKPVYFVIVADMDLAVIIWPLVTLLVSFVGGFFYYWWYKKKYSLDGMHLIASINPDYDGVLYVEDEWEIDRNDIDIQSDLGHGAFGKVFFGRIKSKNMSCAIKTVNEGISLHECMEFLNEASVMKTFSNCHHVVRLLGVVSKGQPSLVVMELMERGDLKQFLRKTRDSSHSLTSNEIYRMAIEIADGMAYLAAKKFVHRDLAARNCMVAGDRTVKIGDFGMTRDIYENDYYRKETKGLLPVRWMAPESLADGVFTSDSDVWSYGIVLWEIATLAEQPYQGLSNEQVLQFVISKGRMERPPECSDLLYEIMRQCWCWKPNDRLTFWDIVEKLENSVSADFKLVSFIHSREGLEHRLIHGRQRPYNAPAISTQPREDLIGHYNVSDDEVSLHVGGMPRSTSYLHSQSLARSNDSRTEFGSGELY</sequence>
<dbReference type="InterPro" id="IPR011009">
    <property type="entry name" value="Kinase-like_dom_sf"/>
</dbReference>
<keyword evidence="13" id="KW-1015">Disulfide bond</keyword>
<comment type="catalytic activity">
    <reaction evidence="16 18">
        <text>L-tyrosyl-[protein] + ATP = O-phospho-L-tyrosyl-[protein] + ADP + H(+)</text>
        <dbReference type="Rhea" id="RHEA:10596"/>
        <dbReference type="Rhea" id="RHEA-COMP:10136"/>
        <dbReference type="Rhea" id="RHEA-COMP:20101"/>
        <dbReference type="ChEBI" id="CHEBI:15378"/>
        <dbReference type="ChEBI" id="CHEBI:30616"/>
        <dbReference type="ChEBI" id="CHEBI:46858"/>
        <dbReference type="ChEBI" id="CHEBI:61978"/>
        <dbReference type="ChEBI" id="CHEBI:456216"/>
        <dbReference type="EC" id="2.7.10.1"/>
    </reaction>
</comment>
<feature type="non-terminal residue" evidence="22">
    <location>
        <position position="748"/>
    </location>
</feature>
<dbReference type="PANTHER" id="PTHR24416">
    <property type="entry name" value="TYROSINE-PROTEIN KINASE RECEPTOR"/>
    <property type="match status" value="1"/>
</dbReference>
<keyword evidence="14 18" id="KW-0675">Receptor</keyword>
<evidence type="ECO:0000256" key="9">
    <source>
        <dbReference type="ARBA" id="ARBA00022840"/>
    </source>
</evidence>
<evidence type="ECO:0000313" key="22">
    <source>
        <dbReference type="EMBL" id="CAH1957107.1"/>
    </source>
</evidence>
<evidence type="ECO:0000256" key="13">
    <source>
        <dbReference type="ARBA" id="ARBA00023157"/>
    </source>
</evidence>
<dbReference type="SUPFAM" id="SSF49265">
    <property type="entry name" value="Fibronectin type III"/>
    <property type="match status" value="2"/>
</dbReference>
<protein>
    <recommendedName>
        <fullName evidence="18">Tyrosine-protein kinase receptor</fullName>
        <ecNumber evidence="18">2.7.10.1</ecNumber>
    </recommendedName>
</protein>
<keyword evidence="23" id="KW-1185">Reference proteome</keyword>
<dbReference type="SMART" id="SM00219">
    <property type="entry name" value="TyrKc"/>
    <property type="match status" value="1"/>
</dbReference>
<accession>A0A9P0JNX3</accession>
<dbReference type="Gene3D" id="2.60.40.10">
    <property type="entry name" value="Immunoglobulins"/>
    <property type="match status" value="2"/>
</dbReference>
<dbReference type="GO" id="GO:0043560">
    <property type="term" value="F:insulin receptor substrate binding"/>
    <property type="evidence" value="ECO:0007669"/>
    <property type="project" value="TreeGrafter"/>
</dbReference>
<comment type="similarity">
    <text evidence="18">Belongs to the protein kinase superfamily. Tyr protein kinase family. Insulin receptor subfamily.</text>
</comment>
<evidence type="ECO:0000256" key="17">
    <source>
        <dbReference type="PROSITE-ProRule" id="PRU10141"/>
    </source>
</evidence>
<dbReference type="InterPro" id="IPR001245">
    <property type="entry name" value="Ser-Thr/Tyr_kinase_cat_dom"/>
</dbReference>
<evidence type="ECO:0000259" key="20">
    <source>
        <dbReference type="PROSITE" id="PS50011"/>
    </source>
</evidence>
<evidence type="ECO:0000256" key="11">
    <source>
        <dbReference type="ARBA" id="ARBA00023136"/>
    </source>
</evidence>
<evidence type="ECO:0000256" key="7">
    <source>
        <dbReference type="ARBA" id="ARBA00022741"/>
    </source>
</evidence>
<dbReference type="GO" id="GO:0005009">
    <property type="term" value="F:insulin receptor activity"/>
    <property type="evidence" value="ECO:0007669"/>
    <property type="project" value="TreeGrafter"/>
</dbReference>
<evidence type="ECO:0000256" key="14">
    <source>
        <dbReference type="ARBA" id="ARBA00023170"/>
    </source>
</evidence>
<dbReference type="PRINTS" id="PR00109">
    <property type="entry name" value="TYRKINASE"/>
</dbReference>
<dbReference type="InterPro" id="IPR020635">
    <property type="entry name" value="Tyr_kinase_cat_dom"/>
</dbReference>
<evidence type="ECO:0000259" key="21">
    <source>
        <dbReference type="PROSITE" id="PS50853"/>
    </source>
</evidence>
<dbReference type="InterPro" id="IPR003961">
    <property type="entry name" value="FN3_dom"/>
</dbReference>
<dbReference type="Proteomes" id="UP001152888">
    <property type="component" value="Unassembled WGS sequence"/>
</dbReference>
<name>A0A9P0JNX3_ACAOB</name>
<dbReference type="OrthoDB" id="5809444at2759"/>
<evidence type="ECO:0000256" key="18">
    <source>
        <dbReference type="RuleBase" id="RU000312"/>
    </source>
</evidence>
<keyword evidence="4 18" id="KW-0812">Transmembrane</keyword>
<dbReference type="InterPro" id="IPR002011">
    <property type="entry name" value="Tyr_kinase_rcpt_2_CS"/>
</dbReference>
<dbReference type="InterPro" id="IPR036116">
    <property type="entry name" value="FN3_sf"/>
</dbReference>
<evidence type="ECO:0000256" key="4">
    <source>
        <dbReference type="ARBA" id="ARBA00022692"/>
    </source>
</evidence>
<dbReference type="GO" id="GO:0005899">
    <property type="term" value="C:insulin receptor complex"/>
    <property type="evidence" value="ECO:0007669"/>
    <property type="project" value="TreeGrafter"/>
</dbReference>
<dbReference type="EC" id="2.7.10.1" evidence="18"/>
<dbReference type="GO" id="GO:0030424">
    <property type="term" value="C:axon"/>
    <property type="evidence" value="ECO:0007669"/>
    <property type="project" value="TreeGrafter"/>
</dbReference>
<dbReference type="GO" id="GO:0051897">
    <property type="term" value="P:positive regulation of phosphatidylinositol 3-kinase/protein kinase B signal transduction"/>
    <property type="evidence" value="ECO:0007669"/>
    <property type="project" value="TreeGrafter"/>
</dbReference>
<dbReference type="AlphaFoldDB" id="A0A9P0JNX3"/>
<dbReference type="SMART" id="SM00060">
    <property type="entry name" value="FN3"/>
    <property type="match status" value="2"/>
</dbReference>
<dbReference type="FunFam" id="1.10.510.10:FF:000528">
    <property type="entry name" value="Tyrosine-protein kinase receptor"/>
    <property type="match status" value="1"/>
</dbReference>
<dbReference type="PROSITE" id="PS50011">
    <property type="entry name" value="PROTEIN_KINASE_DOM"/>
    <property type="match status" value="1"/>
</dbReference>
<keyword evidence="8" id="KW-0418">Kinase</keyword>
<dbReference type="Pfam" id="PF00041">
    <property type="entry name" value="fn3"/>
    <property type="match status" value="1"/>
</dbReference>
<dbReference type="InterPro" id="IPR008266">
    <property type="entry name" value="Tyr_kinase_AS"/>
</dbReference>
<feature type="domain" description="Protein kinase" evidence="20">
    <location>
        <begin position="400"/>
        <end position="671"/>
    </location>
</feature>
<feature type="transmembrane region" description="Helical" evidence="19">
    <location>
        <begin position="343"/>
        <end position="363"/>
    </location>
</feature>
<feature type="binding site" evidence="17">
    <location>
        <position position="429"/>
    </location>
    <ligand>
        <name>ATP</name>
        <dbReference type="ChEBI" id="CHEBI:30616"/>
    </ligand>
</feature>
<dbReference type="PROSITE" id="PS00107">
    <property type="entry name" value="PROTEIN_KINASE_ATP"/>
    <property type="match status" value="1"/>
</dbReference>
<keyword evidence="5" id="KW-0732">Signal</keyword>
<keyword evidence="2 18" id="KW-0597">Phosphoprotein</keyword>
<dbReference type="InterPro" id="IPR013783">
    <property type="entry name" value="Ig-like_fold"/>
</dbReference>
<gene>
    <name evidence="22" type="ORF">ACAOBT_LOCUS1893</name>
</gene>
<dbReference type="Pfam" id="PF07714">
    <property type="entry name" value="PK_Tyr_Ser-Thr"/>
    <property type="match status" value="1"/>
</dbReference>
<keyword evidence="12" id="KW-0829">Tyrosine-protein kinase</keyword>
<evidence type="ECO:0000256" key="15">
    <source>
        <dbReference type="ARBA" id="ARBA00023180"/>
    </source>
</evidence>
<feature type="domain" description="Fibronectin type-III" evidence="21">
    <location>
        <begin position="240"/>
        <end position="337"/>
    </location>
</feature>
<keyword evidence="3" id="KW-0808">Transferase</keyword>
<proteinExistence type="inferred from homology"/>
<evidence type="ECO:0000256" key="10">
    <source>
        <dbReference type="ARBA" id="ARBA00022989"/>
    </source>
</evidence>
<comment type="subcellular location">
    <subcellularLocation>
        <location evidence="1">Membrane</location>
        <topology evidence="1">Single-pass type I membrane protein</topology>
    </subcellularLocation>
</comment>